<dbReference type="Pfam" id="PF00892">
    <property type="entry name" value="EamA"/>
    <property type="match status" value="2"/>
</dbReference>
<protein>
    <recommendedName>
        <fullName evidence="6">WAT1-related protein</fullName>
    </recommendedName>
</protein>
<accession>A0A835HN80</accession>
<evidence type="ECO:0000313" key="8">
    <source>
        <dbReference type="EMBL" id="KAF9601427.1"/>
    </source>
</evidence>
<evidence type="ECO:0000313" key="9">
    <source>
        <dbReference type="Proteomes" id="UP000631114"/>
    </source>
</evidence>
<feature type="transmembrane region" description="Helical" evidence="6">
    <location>
        <begin position="295"/>
        <end position="316"/>
    </location>
</feature>
<feature type="transmembrane region" description="Helical" evidence="6">
    <location>
        <begin position="145"/>
        <end position="165"/>
    </location>
</feature>
<dbReference type="GO" id="GO:0016020">
    <property type="term" value="C:membrane"/>
    <property type="evidence" value="ECO:0007669"/>
    <property type="project" value="UniProtKB-SubCell"/>
</dbReference>
<dbReference type="InterPro" id="IPR030184">
    <property type="entry name" value="WAT1-related"/>
</dbReference>
<evidence type="ECO:0000256" key="6">
    <source>
        <dbReference type="RuleBase" id="RU363077"/>
    </source>
</evidence>
<comment type="similarity">
    <text evidence="2 6">Belongs to the drug/metabolite transporter (DMT) superfamily. Plant drug/metabolite exporter (P-DME) (TC 2.A.7.4) family.</text>
</comment>
<keyword evidence="4 6" id="KW-1133">Transmembrane helix</keyword>
<organism evidence="8 9">
    <name type="scientific">Coptis chinensis</name>
    <dbReference type="NCBI Taxonomy" id="261450"/>
    <lineage>
        <taxon>Eukaryota</taxon>
        <taxon>Viridiplantae</taxon>
        <taxon>Streptophyta</taxon>
        <taxon>Embryophyta</taxon>
        <taxon>Tracheophyta</taxon>
        <taxon>Spermatophyta</taxon>
        <taxon>Magnoliopsida</taxon>
        <taxon>Ranunculales</taxon>
        <taxon>Ranunculaceae</taxon>
        <taxon>Coptidoideae</taxon>
        <taxon>Coptis</taxon>
    </lineage>
</organism>
<feature type="domain" description="EamA" evidence="7">
    <location>
        <begin position="200"/>
        <end position="321"/>
    </location>
</feature>
<dbReference type="AlphaFoldDB" id="A0A835HN80"/>
<dbReference type="EMBL" id="JADFTS010000006">
    <property type="protein sequence ID" value="KAF9601427.1"/>
    <property type="molecule type" value="Genomic_DNA"/>
</dbReference>
<feature type="transmembrane region" description="Helical" evidence="6">
    <location>
        <begin position="37"/>
        <end position="59"/>
    </location>
</feature>
<comment type="caution">
    <text evidence="8">The sequence shown here is derived from an EMBL/GenBank/DDBJ whole genome shotgun (WGS) entry which is preliminary data.</text>
</comment>
<feature type="transmembrane region" description="Helical" evidence="6">
    <location>
        <begin position="112"/>
        <end position="133"/>
    </location>
</feature>
<keyword evidence="3 6" id="KW-0812">Transmembrane</keyword>
<evidence type="ECO:0000256" key="3">
    <source>
        <dbReference type="ARBA" id="ARBA00022692"/>
    </source>
</evidence>
<evidence type="ECO:0000259" key="7">
    <source>
        <dbReference type="Pfam" id="PF00892"/>
    </source>
</evidence>
<sequence length="397" mass="43975">MRNARTFASCAAMVMVQLAYGGSNILIKIVLETGQNQLVFIVYRHLIAMLILGPLAYAFERCCFSPVAVAHCQPRIGPRLSFATTMKIFVLASLGTTIHLNVYYAGLDYTTATVASALSNVIPGLTFSLAVLLRMEKVVIQSAKGQAKVIGSLICIGGALVFTFWKGGYQFKGFTKSPLIHIYKTRSSVRLSRHKDNWIKGSALILSSNVAWSAWLILQAMVCKVYRAQLSMNTLMCFFAALQSSALTLMFDRHPSSWKLGWDLHLLTIMYCGVVNSALVYYLQTWVISEKGPVFAAMFSPLLLIIVGIFSAIAFAERLHLGRLDSDVVPSIYVFHSLFGALFIIIGLYCVLWGKSNDGCEKEQPGNIENPLGHLNEDISILNEPENGMVYRMSERK</sequence>
<feature type="domain" description="EamA" evidence="7">
    <location>
        <begin position="12"/>
        <end position="161"/>
    </location>
</feature>
<feature type="transmembrane region" description="Helical" evidence="6">
    <location>
        <begin position="328"/>
        <end position="352"/>
    </location>
</feature>
<gene>
    <name evidence="8" type="ORF">IFM89_020183</name>
</gene>
<keyword evidence="5 6" id="KW-0472">Membrane</keyword>
<evidence type="ECO:0000256" key="5">
    <source>
        <dbReference type="ARBA" id="ARBA00023136"/>
    </source>
</evidence>
<dbReference type="PANTHER" id="PTHR31218">
    <property type="entry name" value="WAT1-RELATED PROTEIN"/>
    <property type="match status" value="1"/>
</dbReference>
<evidence type="ECO:0000256" key="4">
    <source>
        <dbReference type="ARBA" id="ARBA00022989"/>
    </source>
</evidence>
<feature type="transmembrane region" description="Helical" evidence="6">
    <location>
        <begin position="198"/>
        <end position="218"/>
    </location>
</feature>
<feature type="transmembrane region" description="Helical" evidence="6">
    <location>
        <begin position="230"/>
        <end position="250"/>
    </location>
</feature>
<keyword evidence="9" id="KW-1185">Reference proteome</keyword>
<dbReference type="Proteomes" id="UP000631114">
    <property type="component" value="Unassembled WGS sequence"/>
</dbReference>
<evidence type="ECO:0000256" key="1">
    <source>
        <dbReference type="ARBA" id="ARBA00004141"/>
    </source>
</evidence>
<comment type="subcellular location">
    <subcellularLocation>
        <location evidence="1 6">Membrane</location>
        <topology evidence="1 6">Multi-pass membrane protein</topology>
    </subcellularLocation>
</comment>
<name>A0A835HN80_9MAGN</name>
<feature type="transmembrane region" description="Helical" evidence="6">
    <location>
        <begin position="80"/>
        <end position="100"/>
    </location>
</feature>
<dbReference type="OrthoDB" id="1728340at2759"/>
<evidence type="ECO:0000256" key="2">
    <source>
        <dbReference type="ARBA" id="ARBA00007635"/>
    </source>
</evidence>
<reference evidence="8 9" key="1">
    <citation type="submission" date="2020-10" db="EMBL/GenBank/DDBJ databases">
        <title>The Coptis chinensis genome and diversification of protoberbering-type alkaloids.</title>
        <authorList>
            <person name="Wang B."/>
            <person name="Shu S."/>
            <person name="Song C."/>
            <person name="Liu Y."/>
        </authorList>
    </citation>
    <scope>NUCLEOTIDE SEQUENCE [LARGE SCALE GENOMIC DNA]</scope>
    <source>
        <strain evidence="8">HL-2020</strain>
        <tissue evidence="8">Leaf</tissue>
    </source>
</reference>
<dbReference type="GO" id="GO:0022857">
    <property type="term" value="F:transmembrane transporter activity"/>
    <property type="evidence" value="ECO:0007669"/>
    <property type="project" value="InterPro"/>
</dbReference>
<proteinExistence type="inferred from homology"/>
<dbReference type="InterPro" id="IPR000620">
    <property type="entry name" value="EamA_dom"/>
</dbReference>
<feature type="transmembrane region" description="Helical" evidence="6">
    <location>
        <begin position="262"/>
        <end position="283"/>
    </location>
</feature>